<proteinExistence type="predicted"/>
<dbReference type="InterPro" id="IPR043502">
    <property type="entry name" value="DNA/RNA_pol_sf"/>
</dbReference>
<comment type="caution">
    <text evidence="2">The sequence shown here is derived from an EMBL/GenBank/DDBJ whole genome shotgun (WGS) entry which is preliminary data.</text>
</comment>
<dbReference type="EMBL" id="JAAIUW010000010">
    <property type="protein sequence ID" value="KAF7811748.1"/>
    <property type="molecule type" value="Genomic_DNA"/>
</dbReference>
<evidence type="ECO:0000313" key="3">
    <source>
        <dbReference type="Proteomes" id="UP000634136"/>
    </source>
</evidence>
<dbReference type="Pfam" id="PF00078">
    <property type="entry name" value="RVT_1"/>
    <property type="match status" value="1"/>
</dbReference>
<evidence type="ECO:0000313" key="2">
    <source>
        <dbReference type="EMBL" id="KAF7811748.1"/>
    </source>
</evidence>
<accession>A0A834SWF0</accession>
<organism evidence="2 3">
    <name type="scientific">Senna tora</name>
    <dbReference type="NCBI Taxonomy" id="362788"/>
    <lineage>
        <taxon>Eukaryota</taxon>
        <taxon>Viridiplantae</taxon>
        <taxon>Streptophyta</taxon>
        <taxon>Embryophyta</taxon>
        <taxon>Tracheophyta</taxon>
        <taxon>Spermatophyta</taxon>
        <taxon>Magnoliopsida</taxon>
        <taxon>eudicotyledons</taxon>
        <taxon>Gunneridae</taxon>
        <taxon>Pentapetalae</taxon>
        <taxon>rosids</taxon>
        <taxon>fabids</taxon>
        <taxon>Fabales</taxon>
        <taxon>Fabaceae</taxon>
        <taxon>Caesalpinioideae</taxon>
        <taxon>Cassia clade</taxon>
        <taxon>Senna</taxon>
    </lineage>
</organism>
<dbReference type="InterPro" id="IPR052343">
    <property type="entry name" value="Retrotransposon-Effector_Assoc"/>
</dbReference>
<dbReference type="InterPro" id="IPR000477">
    <property type="entry name" value="RT_dom"/>
</dbReference>
<keyword evidence="3" id="KW-1185">Reference proteome</keyword>
<dbReference type="AlphaFoldDB" id="A0A834SWF0"/>
<evidence type="ECO:0000259" key="1">
    <source>
        <dbReference type="Pfam" id="PF00078"/>
    </source>
</evidence>
<protein>
    <submittedName>
        <fullName evidence="2">Ribonuclease H</fullName>
    </submittedName>
</protein>
<reference evidence="2" key="1">
    <citation type="submission" date="2020-09" db="EMBL/GenBank/DDBJ databases">
        <title>Genome-Enabled Discovery of Anthraquinone Biosynthesis in Senna tora.</title>
        <authorList>
            <person name="Kang S.-H."/>
            <person name="Pandey R.P."/>
            <person name="Lee C.-M."/>
            <person name="Sim J.-S."/>
            <person name="Jeong J.-T."/>
            <person name="Choi B.-S."/>
            <person name="Jung M."/>
            <person name="Ginzburg D."/>
            <person name="Zhao K."/>
            <person name="Won S.Y."/>
            <person name="Oh T.-J."/>
            <person name="Yu Y."/>
            <person name="Kim N.-H."/>
            <person name="Lee O.R."/>
            <person name="Lee T.-H."/>
            <person name="Bashyal P."/>
            <person name="Kim T.-S."/>
            <person name="Lee W.-H."/>
            <person name="Kawkins C."/>
            <person name="Kim C.-K."/>
            <person name="Kim J.S."/>
            <person name="Ahn B.O."/>
            <person name="Rhee S.Y."/>
            <person name="Sohng J.K."/>
        </authorList>
    </citation>
    <scope>NUCLEOTIDE SEQUENCE</scope>
    <source>
        <tissue evidence="2">Leaf</tissue>
    </source>
</reference>
<name>A0A834SWF0_9FABA</name>
<dbReference type="PANTHER" id="PTHR46890:SF48">
    <property type="entry name" value="RNA-DIRECTED DNA POLYMERASE"/>
    <property type="match status" value="1"/>
</dbReference>
<dbReference type="PANTHER" id="PTHR46890">
    <property type="entry name" value="NON-LTR RETROLELEMENT REVERSE TRANSCRIPTASE-LIKE PROTEIN-RELATED"/>
    <property type="match status" value="1"/>
</dbReference>
<dbReference type="Proteomes" id="UP000634136">
    <property type="component" value="Unassembled WGS sequence"/>
</dbReference>
<gene>
    <name evidence="2" type="ORF">G2W53_032724</name>
</gene>
<sequence>MVLPEIIAPNHSAFLKGRLISDNILLVSELLKKINSTRKGKTSWCMLKLDIKKAYDKLSWSFVEVVLRRMFPDHWIQLIMQCVSTVSYKLVLNGGITKEFRPSCEICQGDPISPYLFILCANVLSCMIAKEEVNGLWNGIKIARGVLAITHLMYADDTVLFFQLSPHNILAVQRVLSRLKKEVSENMGFRFGSKLGKYLGTWVDKHMSKKDAFDGVLNKIHMICHRSIALPMWKGIVKSGSIVLDHLSWQLLVLEPELLFSLYDASVAQNIFTIPLSITTVQDRILWKLSKDDVECSMAPQVSLAYYCVYVANFFPSDCLDEIYYIWKRLEECQLLTTSEVSGGLSQSHVNRQELLLQDTSISSL</sequence>
<dbReference type="SUPFAM" id="SSF56672">
    <property type="entry name" value="DNA/RNA polymerases"/>
    <property type="match status" value="1"/>
</dbReference>
<feature type="domain" description="Reverse transcriptase" evidence="1">
    <location>
        <begin position="6"/>
        <end position="181"/>
    </location>
</feature>
<dbReference type="OrthoDB" id="1748983at2759"/>